<dbReference type="Pfam" id="PF10320">
    <property type="entry name" value="7TM_GPCR_Srsx"/>
    <property type="match status" value="2"/>
</dbReference>
<dbReference type="WBParaSite" id="Pan_g18880.t1">
    <property type="protein sequence ID" value="Pan_g18880.t1"/>
    <property type="gene ID" value="Pan_g18880"/>
</dbReference>
<accession>A0A7E4VBN7</accession>
<feature type="transmembrane region" description="Helical" evidence="5">
    <location>
        <begin position="164"/>
        <end position="187"/>
    </location>
</feature>
<protein>
    <submittedName>
        <fullName evidence="8">G_PROTEIN_RECEP_F1_2 domain-containing protein</fullName>
    </submittedName>
</protein>
<feature type="transmembrane region" description="Helical" evidence="5">
    <location>
        <begin position="6"/>
        <end position="23"/>
    </location>
</feature>
<dbReference type="InterPro" id="IPR000276">
    <property type="entry name" value="GPCR_Rhodpsn"/>
</dbReference>
<evidence type="ECO:0000256" key="4">
    <source>
        <dbReference type="ARBA" id="ARBA00023136"/>
    </source>
</evidence>
<feature type="transmembrane region" description="Helical" evidence="5">
    <location>
        <begin position="377"/>
        <end position="406"/>
    </location>
</feature>
<feature type="transmembrane region" description="Helical" evidence="5">
    <location>
        <begin position="334"/>
        <end position="356"/>
    </location>
</feature>
<dbReference type="SMART" id="SM01381">
    <property type="entry name" value="7TM_GPCR_Srsx"/>
    <property type="match status" value="1"/>
</dbReference>
<feature type="transmembrane region" description="Helical" evidence="5">
    <location>
        <begin position="510"/>
        <end position="529"/>
    </location>
</feature>
<dbReference type="PROSITE" id="PS50262">
    <property type="entry name" value="G_PROTEIN_RECEP_F1_2"/>
    <property type="match status" value="2"/>
</dbReference>
<feature type="transmembrane region" description="Helical" evidence="5">
    <location>
        <begin position="597"/>
        <end position="618"/>
    </location>
</feature>
<name>A0A7E4VBN7_PANRE</name>
<feature type="domain" description="G-protein coupled receptors family 1 profile" evidence="6">
    <location>
        <begin position="490"/>
        <end position="741"/>
    </location>
</feature>
<feature type="transmembrane region" description="Helical" evidence="5">
    <location>
        <begin position="645"/>
        <end position="665"/>
    </location>
</feature>
<dbReference type="Proteomes" id="UP000492821">
    <property type="component" value="Unassembled WGS sequence"/>
</dbReference>
<dbReference type="AlphaFoldDB" id="A0A7E4VBN7"/>
<feature type="transmembrane region" description="Helical" evidence="5">
    <location>
        <begin position="80"/>
        <end position="99"/>
    </location>
</feature>
<evidence type="ECO:0000313" key="8">
    <source>
        <dbReference type="WBParaSite" id="Pan_g18880.t1"/>
    </source>
</evidence>
<evidence type="ECO:0000256" key="1">
    <source>
        <dbReference type="ARBA" id="ARBA00004370"/>
    </source>
</evidence>
<dbReference type="PANTHER" id="PTHR23360:SF26">
    <property type="entry name" value="G-PROTEIN COUPLED RECEPTORS FAMILY 1 PROFILE DOMAIN-CONTAINING PROTEIN"/>
    <property type="match status" value="1"/>
</dbReference>
<dbReference type="InterPro" id="IPR017452">
    <property type="entry name" value="GPCR_Rhodpsn_7TM"/>
</dbReference>
<dbReference type="Gene3D" id="1.20.1070.10">
    <property type="entry name" value="Rhodopsin 7-helix transmembrane proteins"/>
    <property type="match status" value="2"/>
</dbReference>
<feature type="transmembrane region" description="Helical" evidence="5">
    <location>
        <begin position="693"/>
        <end position="712"/>
    </location>
</feature>
<sequence length="779" mass="90136">MNYILRSIRITCMVSGIIVYMLIAKEIYLMLQPSGVKSMTNQNRRRLVTMTITFTLITTNNVIFFIIPDAISFFFLSGNYIIYLMNCIKGLANIIIFLCTQKELRREILLICDKKKAQMSWKTNTLKLFTYKRKETSAITFHKKCLISMSSSTPAMPVPRDDNVFMYVYIVEGGIIVTVNLFLIVFIYWNNRLCHQKEYVLFAATMIGDWLFGITYLLSGIRRLSIYGGAADYLEAYSRWDCFNVHHAFIFVTSTPLVGIISLLTCIDRLIAVTYPTKYYTFTSRYAFAVTVLAFLLTVPTTVISGIKSYNVRNIHDVTSICIMNQAITIDMSYVLRGIRITCMVAGACIYVFVAKRIYSMSKQNGSKTTIHSRRRLFTMTTTFTLITLNNVVCFVLPDIASFFFISGNYAVYVMNCTKGVANIIIFVYTQKDLRREILQICFKRKARHAKHTLHWPLAMLNRTSDRPIPHKNGIYMWIYVFDGSIIFVVNIFIVFVIYLNRQLRRQKEYILFAANMLSDGIFGLNYLTSGMRRLMILYSEDQYLELYSRWECFLVYHSILFVISTPLVGILSLFTSLDRFFAVTFPARYYSWSNQYAFLLTFLAFLLSIPTLIAAGIGSYQHRDVYDVTSLCILNDSITPSMTYIIRVIRIGCAMTSLLLYVIIAKKVYKILQPQNTNTSIKTAQNRRRLKAMTITFSLITANDIVFFVIPDSISFFYSQGNYLLYTLNCTKGIVNIFIFLYTQRELRRELLEVFCQNKKQVIHPFHTNERQGIIHVS</sequence>
<keyword evidence="3 5" id="KW-1133">Transmembrane helix</keyword>
<evidence type="ECO:0000256" key="5">
    <source>
        <dbReference type="SAM" id="Phobius"/>
    </source>
</evidence>
<dbReference type="InterPro" id="IPR019424">
    <property type="entry name" value="7TM_GPCR_Srsx"/>
</dbReference>
<feature type="transmembrane region" description="Helical" evidence="5">
    <location>
        <begin position="724"/>
        <end position="743"/>
    </location>
</feature>
<reference evidence="7" key="1">
    <citation type="journal article" date="2013" name="Genetics">
        <title>The draft genome and transcriptome of Panagrellus redivivus are shaped by the harsh demands of a free-living lifestyle.</title>
        <authorList>
            <person name="Srinivasan J."/>
            <person name="Dillman A.R."/>
            <person name="Macchietto M.G."/>
            <person name="Heikkinen L."/>
            <person name="Lakso M."/>
            <person name="Fracchia K.M."/>
            <person name="Antoshechkin I."/>
            <person name="Mortazavi A."/>
            <person name="Wong G."/>
            <person name="Sternberg P.W."/>
        </authorList>
    </citation>
    <scope>NUCLEOTIDE SEQUENCE [LARGE SCALE GENOMIC DNA]</scope>
    <source>
        <strain evidence="7">MT8872</strain>
    </source>
</reference>
<keyword evidence="2 5" id="KW-0812">Transmembrane</keyword>
<comment type="subcellular location">
    <subcellularLocation>
        <location evidence="1">Membrane</location>
    </subcellularLocation>
</comment>
<keyword evidence="7" id="KW-1185">Reference proteome</keyword>
<evidence type="ECO:0000256" key="3">
    <source>
        <dbReference type="ARBA" id="ARBA00022989"/>
    </source>
</evidence>
<dbReference type="InterPro" id="IPR047130">
    <property type="entry name" value="7TM_GPCR_Srsx_nematod"/>
</dbReference>
<feature type="transmembrane region" description="Helical" evidence="5">
    <location>
        <begin position="554"/>
        <end position="576"/>
    </location>
</feature>
<keyword evidence="4 5" id="KW-0472">Membrane</keyword>
<dbReference type="SUPFAM" id="SSF81321">
    <property type="entry name" value="Family A G protein-coupled receptor-like"/>
    <property type="match status" value="2"/>
</dbReference>
<dbReference type="GO" id="GO:0016020">
    <property type="term" value="C:membrane"/>
    <property type="evidence" value="ECO:0007669"/>
    <property type="project" value="UniProtKB-SubCell"/>
</dbReference>
<evidence type="ECO:0000259" key="6">
    <source>
        <dbReference type="PROSITE" id="PS50262"/>
    </source>
</evidence>
<proteinExistence type="predicted"/>
<dbReference type="PANTHER" id="PTHR23360">
    <property type="entry name" value="G-PROTEIN COUPLED RECEPTORS FAMILY 1 PROFILE DOMAIN-CONTAINING PROTEIN-RELATED"/>
    <property type="match status" value="1"/>
</dbReference>
<feature type="transmembrane region" description="Helical" evidence="5">
    <location>
        <begin position="47"/>
        <end position="68"/>
    </location>
</feature>
<feature type="transmembrane region" description="Helical" evidence="5">
    <location>
        <begin position="286"/>
        <end position="307"/>
    </location>
</feature>
<feature type="transmembrane region" description="Helical" evidence="5">
    <location>
        <begin position="475"/>
        <end position="498"/>
    </location>
</feature>
<reference evidence="8" key="2">
    <citation type="submission" date="2020-10" db="UniProtKB">
        <authorList>
            <consortium name="WormBaseParasite"/>
        </authorList>
    </citation>
    <scope>IDENTIFICATION</scope>
</reference>
<feature type="transmembrane region" description="Helical" evidence="5">
    <location>
        <begin position="199"/>
        <end position="218"/>
    </location>
</feature>
<feature type="domain" description="G-protein coupled receptors family 1 profile" evidence="6">
    <location>
        <begin position="179"/>
        <end position="427"/>
    </location>
</feature>
<evidence type="ECO:0000313" key="7">
    <source>
        <dbReference type="Proteomes" id="UP000492821"/>
    </source>
</evidence>
<dbReference type="GO" id="GO:0004930">
    <property type="term" value="F:G protein-coupled receptor activity"/>
    <property type="evidence" value="ECO:0007669"/>
    <property type="project" value="InterPro"/>
</dbReference>
<evidence type="ECO:0000256" key="2">
    <source>
        <dbReference type="ARBA" id="ARBA00022692"/>
    </source>
</evidence>
<organism evidence="7 8">
    <name type="scientific">Panagrellus redivivus</name>
    <name type="common">Microworm</name>
    <dbReference type="NCBI Taxonomy" id="6233"/>
    <lineage>
        <taxon>Eukaryota</taxon>
        <taxon>Metazoa</taxon>
        <taxon>Ecdysozoa</taxon>
        <taxon>Nematoda</taxon>
        <taxon>Chromadorea</taxon>
        <taxon>Rhabditida</taxon>
        <taxon>Tylenchina</taxon>
        <taxon>Panagrolaimomorpha</taxon>
        <taxon>Panagrolaimoidea</taxon>
        <taxon>Panagrolaimidae</taxon>
        <taxon>Panagrellus</taxon>
    </lineage>
</organism>